<dbReference type="SUPFAM" id="SSF53686">
    <property type="entry name" value="Tryptophan synthase beta subunit-like PLP-dependent enzymes"/>
    <property type="match status" value="1"/>
</dbReference>
<evidence type="ECO:0000313" key="5">
    <source>
        <dbReference type="Proteomes" id="UP001602013"/>
    </source>
</evidence>
<feature type="domain" description="Tryptophan synthase beta chain-like PALP" evidence="3">
    <location>
        <begin position="21"/>
        <end position="302"/>
    </location>
</feature>
<evidence type="ECO:0000259" key="3">
    <source>
        <dbReference type="Pfam" id="PF00291"/>
    </source>
</evidence>
<dbReference type="InterPro" id="IPR001926">
    <property type="entry name" value="TrpB-like_PALP"/>
</dbReference>
<name>A0ABW6SM74_9ACTN</name>
<dbReference type="Pfam" id="PF00291">
    <property type="entry name" value="PALP"/>
    <property type="match status" value="1"/>
</dbReference>
<evidence type="ECO:0000256" key="1">
    <source>
        <dbReference type="ARBA" id="ARBA00001933"/>
    </source>
</evidence>
<comment type="caution">
    <text evidence="4">The sequence shown here is derived from an EMBL/GenBank/DDBJ whole genome shotgun (WGS) entry which is preliminary data.</text>
</comment>
<evidence type="ECO:0000313" key="4">
    <source>
        <dbReference type="EMBL" id="MFF3665348.1"/>
    </source>
</evidence>
<proteinExistence type="predicted"/>
<dbReference type="PANTHER" id="PTHR10314">
    <property type="entry name" value="CYSTATHIONINE BETA-SYNTHASE"/>
    <property type="match status" value="1"/>
</dbReference>
<gene>
    <name evidence="4" type="ORF">ACFYXI_07120</name>
</gene>
<dbReference type="InterPro" id="IPR036052">
    <property type="entry name" value="TrpB-like_PALP_sf"/>
</dbReference>
<accession>A0ABW6SM74</accession>
<keyword evidence="5" id="KW-1185">Reference proteome</keyword>
<keyword evidence="2" id="KW-0663">Pyridoxal phosphate</keyword>
<dbReference type="RefSeq" id="WP_387409344.1">
    <property type="nucleotide sequence ID" value="NZ_JBIASD010000004.1"/>
</dbReference>
<dbReference type="Proteomes" id="UP001602013">
    <property type="component" value="Unassembled WGS sequence"/>
</dbReference>
<organism evidence="4 5">
    <name type="scientific">Microtetraspora malaysiensis</name>
    <dbReference type="NCBI Taxonomy" id="161358"/>
    <lineage>
        <taxon>Bacteria</taxon>
        <taxon>Bacillati</taxon>
        <taxon>Actinomycetota</taxon>
        <taxon>Actinomycetes</taxon>
        <taxon>Streptosporangiales</taxon>
        <taxon>Streptosporangiaceae</taxon>
        <taxon>Microtetraspora</taxon>
    </lineage>
</organism>
<reference evidence="4 5" key="1">
    <citation type="submission" date="2024-10" db="EMBL/GenBank/DDBJ databases">
        <title>The Natural Products Discovery Center: Release of the First 8490 Sequenced Strains for Exploring Actinobacteria Biosynthetic Diversity.</title>
        <authorList>
            <person name="Kalkreuter E."/>
            <person name="Kautsar S.A."/>
            <person name="Yang D."/>
            <person name="Bader C.D."/>
            <person name="Teijaro C.N."/>
            <person name="Fluegel L."/>
            <person name="Davis C.M."/>
            <person name="Simpson J.R."/>
            <person name="Lauterbach L."/>
            <person name="Steele A.D."/>
            <person name="Gui C."/>
            <person name="Meng S."/>
            <person name="Li G."/>
            <person name="Viehrig K."/>
            <person name="Ye F."/>
            <person name="Su P."/>
            <person name="Kiefer A.F."/>
            <person name="Nichols A."/>
            <person name="Cepeda A.J."/>
            <person name="Yan W."/>
            <person name="Fan B."/>
            <person name="Jiang Y."/>
            <person name="Adhikari A."/>
            <person name="Zheng C.-J."/>
            <person name="Schuster L."/>
            <person name="Cowan T.M."/>
            <person name="Smanski M.J."/>
            <person name="Chevrette M.G."/>
            <person name="De Carvalho L.P.S."/>
            <person name="Shen B."/>
        </authorList>
    </citation>
    <scope>NUCLEOTIDE SEQUENCE [LARGE SCALE GENOMIC DNA]</scope>
    <source>
        <strain evidence="4 5">NPDC002173</strain>
    </source>
</reference>
<evidence type="ECO:0000256" key="2">
    <source>
        <dbReference type="ARBA" id="ARBA00022898"/>
    </source>
</evidence>
<dbReference type="Gene3D" id="3.40.50.1100">
    <property type="match status" value="2"/>
</dbReference>
<dbReference type="EMBL" id="JBIASD010000004">
    <property type="protein sequence ID" value="MFF3665348.1"/>
    <property type="molecule type" value="Genomic_DNA"/>
</dbReference>
<dbReference type="InterPro" id="IPR050214">
    <property type="entry name" value="Cys_Synth/Cystath_Beta-Synth"/>
</dbReference>
<comment type="cofactor">
    <cofactor evidence="1">
        <name>pyridoxal 5'-phosphate</name>
        <dbReference type="ChEBI" id="CHEBI:597326"/>
    </cofactor>
</comment>
<sequence length="344" mass="36642">MINAWATQAIEKLDEERRRARVTPLLEFPLPEEWGVRLLLKDESAQPEGGLKLRLARALFRDAIAAGRIRADTTVVEATGGAMAAAQAYLARLLGLPYVAVMPKKASGADVERLGGTCRYVHPPLAIYDEARELAERLGGHYVDHYTAAASVDWRGGSLAEELFGQLGACPHWVVVGAGTGATSAALGRHLRGRGLPGRLAVADPENSAYFPGWAYDAADYSTGMPSRIEGVGRPRLEPAFAADVVDLVVPVPDAASVAAARRLRAATGLAVGPASGTNLWGALELAARMRAEGVRGDVVAVIGEAHPRHLRACHDDAWAEGRGLDWRPHAARLADVLDRGAPW</sequence>
<protein>
    <submittedName>
        <fullName evidence="4">Pyridoxal-phosphate dependent enzyme</fullName>
    </submittedName>
</protein>